<dbReference type="AlphaFoldDB" id="A0A841DYG8"/>
<organism evidence="2 3">
    <name type="scientific">Kribbella solani</name>
    <dbReference type="NCBI Taxonomy" id="236067"/>
    <lineage>
        <taxon>Bacteria</taxon>
        <taxon>Bacillati</taxon>
        <taxon>Actinomycetota</taxon>
        <taxon>Actinomycetes</taxon>
        <taxon>Propionibacteriales</taxon>
        <taxon>Kribbellaceae</taxon>
        <taxon>Kribbella</taxon>
    </lineage>
</organism>
<dbReference type="GO" id="GO:0005975">
    <property type="term" value="P:carbohydrate metabolic process"/>
    <property type="evidence" value="ECO:0007669"/>
    <property type="project" value="UniProtKB-ARBA"/>
</dbReference>
<sequence length="283" mass="30112">MTENTAAGRGRPNPPTITGLGGTGDIGTATLSWTPVPWATVVDHYAVQVSTAGSPWAPLAKTVYPHFVHRGLGFTGVTRSYRIVTVDAAGNVSAPSAAADVANKTSVTVSGTPIAWVGSFDGKGEFALTPNKSAQYPVKFPNDVDYTYPTSVPTEDWCYLMPGPADKWAGSKNHQVLFRFDLPEAPAKDLDLALWLIDSHAKIPGSAVLSVNGTTVDRLTFLPGATKGSTISDSTLPNSPLKPSYLERPLPKDLFKPGQNVIQLLKDNGSWIAFDAFGIYGRP</sequence>
<protein>
    <recommendedName>
        <fullName evidence="4">Rhamnogalacturonan lyase domain-containing protein</fullName>
    </recommendedName>
</protein>
<dbReference type="EMBL" id="JACHNF010000001">
    <property type="protein sequence ID" value="MBB5983702.1"/>
    <property type="molecule type" value="Genomic_DNA"/>
</dbReference>
<dbReference type="Proteomes" id="UP000558997">
    <property type="component" value="Unassembled WGS sequence"/>
</dbReference>
<comment type="caution">
    <text evidence="2">The sequence shown here is derived from an EMBL/GenBank/DDBJ whole genome shotgun (WGS) entry which is preliminary data.</text>
</comment>
<accession>A0A841DYG8</accession>
<keyword evidence="3" id="KW-1185">Reference proteome</keyword>
<feature type="region of interest" description="Disordered" evidence="1">
    <location>
        <begin position="1"/>
        <end position="23"/>
    </location>
</feature>
<evidence type="ECO:0000313" key="2">
    <source>
        <dbReference type="EMBL" id="MBB5983702.1"/>
    </source>
</evidence>
<dbReference type="RefSeq" id="WP_184841896.1">
    <property type="nucleotide sequence ID" value="NZ_BAAAVN010000012.1"/>
</dbReference>
<gene>
    <name evidence="2" type="ORF">HDA44_007043</name>
</gene>
<reference evidence="2 3" key="1">
    <citation type="submission" date="2020-08" db="EMBL/GenBank/DDBJ databases">
        <title>Sequencing the genomes of 1000 actinobacteria strains.</title>
        <authorList>
            <person name="Klenk H.-P."/>
        </authorList>
    </citation>
    <scope>NUCLEOTIDE SEQUENCE [LARGE SCALE GENOMIC DNA]</scope>
    <source>
        <strain evidence="2 3">DSM 17294</strain>
    </source>
</reference>
<evidence type="ECO:0008006" key="4">
    <source>
        <dbReference type="Google" id="ProtNLM"/>
    </source>
</evidence>
<proteinExistence type="predicted"/>
<dbReference type="Gene3D" id="2.60.40.10">
    <property type="entry name" value="Immunoglobulins"/>
    <property type="match status" value="1"/>
</dbReference>
<dbReference type="InterPro" id="IPR013783">
    <property type="entry name" value="Ig-like_fold"/>
</dbReference>
<name>A0A841DYG8_9ACTN</name>
<evidence type="ECO:0000256" key="1">
    <source>
        <dbReference type="SAM" id="MobiDB-lite"/>
    </source>
</evidence>
<evidence type="ECO:0000313" key="3">
    <source>
        <dbReference type="Proteomes" id="UP000558997"/>
    </source>
</evidence>